<proteinExistence type="predicted"/>
<evidence type="ECO:0000313" key="3">
    <source>
        <dbReference type="EMBL" id="MDQ0582626.1"/>
    </source>
</evidence>
<evidence type="ECO:0000313" key="4">
    <source>
        <dbReference type="Proteomes" id="UP001230654"/>
    </source>
</evidence>
<evidence type="ECO:0000256" key="1">
    <source>
        <dbReference type="SAM" id="MobiDB-lite"/>
    </source>
</evidence>
<feature type="region of interest" description="Disordered" evidence="1">
    <location>
        <begin position="1"/>
        <end position="52"/>
    </location>
</feature>
<keyword evidence="2" id="KW-1133">Transmembrane helix</keyword>
<dbReference type="EMBL" id="JAUSWV010000002">
    <property type="protein sequence ID" value="MDQ0582626.1"/>
    <property type="molecule type" value="Genomic_DNA"/>
</dbReference>
<gene>
    <name evidence="3" type="ORF">QF030_004804</name>
</gene>
<feature type="transmembrane region" description="Helical" evidence="2">
    <location>
        <begin position="75"/>
        <end position="95"/>
    </location>
</feature>
<feature type="compositionally biased region" description="Polar residues" evidence="1">
    <location>
        <begin position="1"/>
        <end position="13"/>
    </location>
</feature>
<name>A0ABU0NU36_STRRH</name>
<dbReference type="Proteomes" id="UP001230654">
    <property type="component" value="Unassembled WGS sequence"/>
</dbReference>
<evidence type="ECO:0000256" key="2">
    <source>
        <dbReference type="SAM" id="Phobius"/>
    </source>
</evidence>
<feature type="compositionally biased region" description="Low complexity" evidence="1">
    <location>
        <begin position="24"/>
        <end position="34"/>
    </location>
</feature>
<feature type="region of interest" description="Disordered" evidence="1">
    <location>
        <begin position="181"/>
        <end position="201"/>
    </location>
</feature>
<feature type="transmembrane region" description="Helical" evidence="2">
    <location>
        <begin position="145"/>
        <end position="163"/>
    </location>
</feature>
<keyword evidence="4" id="KW-1185">Reference proteome</keyword>
<organism evidence="3 4">
    <name type="scientific">Streptomyces rishiriensis</name>
    <dbReference type="NCBI Taxonomy" id="68264"/>
    <lineage>
        <taxon>Bacteria</taxon>
        <taxon>Bacillati</taxon>
        <taxon>Actinomycetota</taxon>
        <taxon>Actinomycetes</taxon>
        <taxon>Kitasatosporales</taxon>
        <taxon>Streptomycetaceae</taxon>
        <taxon>Streptomyces</taxon>
    </lineage>
</organism>
<keyword evidence="2" id="KW-0472">Membrane</keyword>
<feature type="transmembrane region" description="Helical" evidence="2">
    <location>
        <begin position="101"/>
        <end position="124"/>
    </location>
</feature>
<keyword evidence="2" id="KW-0812">Transmembrane</keyword>
<sequence>MSDENGTPDSSADTPDISADLRDTPAGAAGAPTGVPIGRPGSPAGDGPRPEPLRFFGTTWVDHDPGPQGYTARRVAVAVGSLAAATVSCFVLRFAYDGVAIADLGSFVTLLIVVMFAVCTALAFRHTWESFGKRPDPDRQASLRGLLAVGFVGSLLAYFFRTLTEAPGERLHREEYDAARDRYERRSTRRTGNPSKKRRRS</sequence>
<dbReference type="RefSeq" id="WP_373428798.1">
    <property type="nucleotide sequence ID" value="NZ_JAUSWV010000002.1"/>
</dbReference>
<evidence type="ECO:0008006" key="5">
    <source>
        <dbReference type="Google" id="ProtNLM"/>
    </source>
</evidence>
<reference evidence="3 4" key="1">
    <citation type="submission" date="2023-07" db="EMBL/GenBank/DDBJ databases">
        <title>Comparative genomics of wheat-associated soil bacteria to identify genetic determinants of phenazine resistance.</title>
        <authorList>
            <person name="Mouncey N."/>
        </authorList>
    </citation>
    <scope>NUCLEOTIDE SEQUENCE [LARGE SCALE GENOMIC DNA]</scope>
    <source>
        <strain evidence="3 4">B2I6</strain>
    </source>
</reference>
<protein>
    <recommendedName>
        <fullName evidence="5">Integral membrane protein</fullName>
    </recommendedName>
</protein>
<accession>A0ABU0NU36</accession>
<comment type="caution">
    <text evidence="3">The sequence shown here is derived from an EMBL/GenBank/DDBJ whole genome shotgun (WGS) entry which is preliminary data.</text>
</comment>